<keyword evidence="5" id="KW-0663">Pyridoxal phosphate</keyword>
<dbReference type="NCBIfam" id="NF006514">
    <property type="entry name" value="PRK08960.1"/>
    <property type="match status" value="1"/>
</dbReference>
<dbReference type="GO" id="GO:0006520">
    <property type="term" value="P:amino acid metabolic process"/>
    <property type="evidence" value="ECO:0007669"/>
    <property type="project" value="InterPro"/>
</dbReference>
<evidence type="ECO:0000313" key="8">
    <source>
        <dbReference type="Proteomes" id="UP000503096"/>
    </source>
</evidence>
<dbReference type="InterPro" id="IPR050596">
    <property type="entry name" value="AspAT/PAT-like"/>
</dbReference>
<evidence type="ECO:0000256" key="3">
    <source>
        <dbReference type="ARBA" id="ARBA00022576"/>
    </source>
</evidence>
<feature type="domain" description="Aminotransferase class I/classII large" evidence="6">
    <location>
        <begin position="37"/>
        <end position="385"/>
    </location>
</feature>
<dbReference type="Proteomes" id="UP000503096">
    <property type="component" value="Chromosome"/>
</dbReference>
<dbReference type="GO" id="GO:0004069">
    <property type="term" value="F:L-aspartate:2-oxoglutarate aminotransferase activity"/>
    <property type="evidence" value="ECO:0007669"/>
    <property type="project" value="UniProtKB-EC"/>
</dbReference>
<keyword evidence="4 7" id="KW-0808">Transferase</keyword>
<dbReference type="NCBIfam" id="NF005601">
    <property type="entry name" value="PRK07337.1"/>
    <property type="match status" value="1"/>
</dbReference>
<evidence type="ECO:0000256" key="2">
    <source>
        <dbReference type="ARBA" id="ARBA00007441"/>
    </source>
</evidence>
<evidence type="ECO:0000256" key="1">
    <source>
        <dbReference type="ARBA" id="ARBA00001933"/>
    </source>
</evidence>
<name>A0A6M4H9D4_9PROT</name>
<dbReference type="EC" id="2.6.1.1" evidence="7"/>
<comment type="similarity">
    <text evidence="2">Belongs to the class-I pyridoxal-phosphate-dependent aminotransferase family.</text>
</comment>
<evidence type="ECO:0000256" key="4">
    <source>
        <dbReference type="ARBA" id="ARBA00022679"/>
    </source>
</evidence>
<proteinExistence type="inferred from homology"/>
<evidence type="ECO:0000259" key="6">
    <source>
        <dbReference type="Pfam" id="PF00155"/>
    </source>
</evidence>
<dbReference type="CDD" id="cd00609">
    <property type="entry name" value="AAT_like"/>
    <property type="match status" value="1"/>
</dbReference>
<sequence>MNDAPTFHLAARMAHIAPFEVMEIQKLARKLEAEGRDIIHLEIGEPDFRTPQPVVDAAKRALDEQPMRYTSAMGLQALRKAIAQFYADRYGVEISYRRIAVTAGSSAALLLAFGVVLDAGDEVLLADPSYPCNRHFMRTLGGVPKLIPVGTDTQYQLTADLVSRNWGERTRMAMVASPSNPTGTLVAPEEVARMTAAVREKSGTLLMDEIYHGLTYGVDARTALECGDDIFVINSFSKYFHMTGWRLGWLVVPEAYERQVETLAQNLYISPSAPAQHAALACFLRETIAILEQRRAELAQRRDYLIPALESLGFRIPVVPQGAFYLYADCSALTGDSFAFARDVLERAGVAITPGKDFGNNAPERHIRIAYTQPIARLKEAVARIAAITTRNP</sequence>
<dbReference type="RefSeq" id="WP_171164078.1">
    <property type="nucleotide sequence ID" value="NZ_CP053073.1"/>
</dbReference>
<reference evidence="7 8" key="1">
    <citation type="submission" date="2020-04" db="EMBL/GenBank/DDBJ databases">
        <title>Usitatibacter rugosus gen. nov., sp. nov. and Usitatibacter palustris sp. nov., novel members of Usitatibacteraceae fam. nov. within the order Nitrosomonadales isolated from soil.</title>
        <authorList>
            <person name="Huber K.J."/>
            <person name="Neumann-Schaal M."/>
            <person name="Geppert A."/>
            <person name="Luckner M."/>
            <person name="Wanner G."/>
            <person name="Overmann J."/>
        </authorList>
    </citation>
    <scope>NUCLEOTIDE SEQUENCE [LARGE SCALE GENOMIC DNA]</scope>
    <source>
        <strain evidence="7 8">Swamp67</strain>
    </source>
</reference>
<dbReference type="SUPFAM" id="SSF53383">
    <property type="entry name" value="PLP-dependent transferases"/>
    <property type="match status" value="1"/>
</dbReference>
<organism evidence="7 8">
    <name type="scientific">Usitatibacter palustris</name>
    <dbReference type="NCBI Taxonomy" id="2732487"/>
    <lineage>
        <taxon>Bacteria</taxon>
        <taxon>Pseudomonadati</taxon>
        <taxon>Pseudomonadota</taxon>
        <taxon>Betaproteobacteria</taxon>
        <taxon>Nitrosomonadales</taxon>
        <taxon>Usitatibacteraceae</taxon>
        <taxon>Usitatibacter</taxon>
    </lineage>
</organism>
<comment type="cofactor">
    <cofactor evidence="1">
        <name>pyridoxal 5'-phosphate</name>
        <dbReference type="ChEBI" id="CHEBI:597326"/>
    </cofactor>
</comment>
<dbReference type="InParanoid" id="A0A6M4H9D4"/>
<dbReference type="EMBL" id="CP053073">
    <property type="protein sequence ID" value="QJR16181.1"/>
    <property type="molecule type" value="Genomic_DNA"/>
</dbReference>
<gene>
    <name evidence="7" type="ORF">DSM104440_03010</name>
</gene>
<dbReference type="Pfam" id="PF00155">
    <property type="entry name" value="Aminotran_1_2"/>
    <property type="match status" value="1"/>
</dbReference>
<accession>A0A6M4H9D4</accession>
<dbReference type="InterPro" id="IPR015421">
    <property type="entry name" value="PyrdxlP-dep_Trfase_major"/>
</dbReference>
<protein>
    <submittedName>
        <fullName evidence="7">Aspartate aminotransferase</fullName>
        <ecNumber evidence="7">2.6.1.1</ecNumber>
    </submittedName>
</protein>
<dbReference type="InterPro" id="IPR004839">
    <property type="entry name" value="Aminotransferase_I/II_large"/>
</dbReference>
<dbReference type="InterPro" id="IPR015424">
    <property type="entry name" value="PyrdxlP-dep_Trfase"/>
</dbReference>
<dbReference type="KEGG" id="upl:DSM104440_03010"/>
<keyword evidence="3 7" id="KW-0032">Aminotransferase</keyword>
<dbReference type="Gene3D" id="3.40.640.10">
    <property type="entry name" value="Type I PLP-dependent aspartate aminotransferase-like (Major domain)"/>
    <property type="match status" value="1"/>
</dbReference>
<keyword evidence="8" id="KW-1185">Reference proteome</keyword>
<evidence type="ECO:0000256" key="5">
    <source>
        <dbReference type="ARBA" id="ARBA00022898"/>
    </source>
</evidence>
<dbReference type="AlphaFoldDB" id="A0A6M4H9D4"/>
<dbReference type="GO" id="GO:0030170">
    <property type="term" value="F:pyridoxal phosphate binding"/>
    <property type="evidence" value="ECO:0007669"/>
    <property type="project" value="InterPro"/>
</dbReference>
<dbReference type="PANTHER" id="PTHR46383">
    <property type="entry name" value="ASPARTATE AMINOTRANSFERASE"/>
    <property type="match status" value="1"/>
</dbReference>
<dbReference type="PANTHER" id="PTHR46383:SF2">
    <property type="entry name" value="AMINOTRANSFERASE"/>
    <property type="match status" value="1"/>
</dbReference>
<evidence type="ECO:0000313" key="7">
    <source>
        <dbReference type="EMBL" id="QJR16181.1"/>
    </source>
</evidence>